<feature type="compositionally biased region" description="Low complexity" evidence="1">
    <location>
        <begin position="96"/>
        <end position="107"/>
    </location>
</feature>
<accession>A0ABY9PBC0</accession>
<reference evidence="2 3" key="1">
    <citation type="submission" date="2023-08" db="EMBL/GenBank/DDBJ databases">
        <title>The whole genome sequence of Lysobacter yananisis.</title>
        <authorList>
            <person name="Sun H."/>
        </authorList>
    </citation>
    <scope>NUCLEOTIDE SEQUENCE [LARGE SCALE GENOMIC DNA]</scope>
    <source>
        <strain evidence="2 3">SNNU513</strain>
    </source>
</reference>
<evidence type="ECO:0000313" key="3">
    <source>
        <dbReference type="Proteomes" id="UP001229313"/>
    </source>
</evidence>
<evidence type="ECO:0000313" key="2">
    <source>
        <dbReference type="EMBL" id="WMT04355.1"/>
    </source>
</evidence>
<organism evidence="2 3">
    <name type="scientific">Lysobacter yananisis</name>
    <dbReference type="NCBI Taxonomy" id="1003114"/>
    <lineage>
        <taxon>Bacteria</taxon>
        <taxon>Pseudomonadati</taxon>
        <taxon>Pseudomonadota</taxon>
        <taxon>Gammaproteobacteria</taxon>
        <taxon>Lysobacterales</taxon>
        <taxon>Lysobacteraceae</taxon>
        <taxon>Lysobacter</taxon>
    </lineage>
</organism>
<name>A0ABY9PBC0_9GAMM</name>
<dbReference type="RefSeq" id="WP_309152751.1">
    <property type="nucleotide sequence ID" value="NZ_CP133568.1"/>
</dbReference>
<evidence type="ECO:0000256" key="1">
    <source>
        <dbReference type="SAM" id="MobiDB-lite"/>
    </source>
</evidence>
<dbReference type="Proteomes" id="UP001229313">
    <property type="component" value="Chromosome"/>
</dbReference>
<keyword evidence="3" id="KW-1185">Reference proteome</keyword>
<dbReference type="EMBL" id="CP133568">
    <property type="protein sequence ID" value="WMT04355.1"/>
    <property type="molecule type" value="Genomic_DNA"/>
</dbReference>
<sequence>MRIAQQRQIAVEVAQFAVDQGRAGPQPVSAQRQGGAGAAQVLARQMHAGVDAVAAPAERVEGLVDLARGMGAQALAGRTRGLARVGVGTQVGPRVGSARRGAMPGSGRRPRPGPPHRRVLPVLRRRAARSPAPRAWRPGRHGGFDSLGDCLDFGLRHGGLPLRMDT</sequence>
<proteinExistence type="predicted"/>
<protein>
    <submittedName>
        <fullName evidence="2">Uncharacterized protein</fullName>
    </submittedName>
</protein>
<feature type="compositionally biased region" description="Basic residues" evidence="1">
    <location>
        <begin position="108"/>
        <end position="118"/>
    </location>
</feature>
<feature type="region of interest" description="Disordered" evidence="1">
    <location>
        <begin position="91"/>
        <end position="118"/>
    </location>
</feature>
<gene>
    <name evidence="2" type="ORF">RDV84_05825</name>
</gene>